<keyword evidence="5 7" id="KW-1133">Transmembrane helix</keyword>
<evidence type="ECO:0008006" key="12">
    <source>
        <dbReference type="Google" id="ProtNLM"/>
    </source>
</evidence>
<keyword evidence="4" id="KW-0067">ATP-binding</keyword>
<dbReference type="InterPro" id="IPR003439">
    <property type="entry name" value="ABC_transporter-like_ATP-bd"/>
</dbReference>
<dbReference type="SUPFAM" id="SSF81383">
    <property type="entry name" value="F-box domain"/>
    <property type="match status" value="1"/>
</dbReference>
<reference evidence="10 11" key="1">
    <citation type="journal article" date="2019" name="G3 (Bethesda)">
        <title>Sequencing of a Wild Apple (Malus baccata) Genome Unravels the Differences Between Cultivated and Wild Apple Species Regarding Disease Resistance and Cold Tolerance.</title>
        <authorList>
            <person name="Chen X."/>
        </authorList>
    </citation>
    <scope>NUCLEOTIDE SEQUENCE [LARGE SCALE GENOMIC DNA]</scope>
    <source>
        <strain evidence="11">cv. Shandingzi</strain>
        <tissue evidence="10">Leaves</tissue>
    </source>
</reference>
<feature type="transmembrane region" description="Helical" evidence="7">
    <location>
        <begin position="323"/>
        <end position="342"/>
    </location>
</feature>
<keyword evidence="6 7" id="KW-0472">Membrane</keyword>
<evidence type="ECO:0000313" key="10">
    <source>
        <dbReference type="EMBL" id="TQD95763.1"/>
    </source>
</evidence>
<dbReference type="SUPFAM" id="SSF52540">
    <property type="entry name" value="P-loop containing nucleoside triphosphate hydrolases"/>
    <property type="match status" value="1"/>
</dbReference>
<feature type="transmembrane region" description="Helical" evidence="7">
    <location>
        <begin position="506"/>
        <end position="524"/>
    </location>
</feature>
<dbReference type="Gene3D" id="1.20.1560.10">
    <property type="entry name" value="ABC transporter type 1, transmembrane domain"/>
    <property type="match status" value="2"/>
</dbReference>
<sequence>MDRGVAQRTSNVLPRNRSAWSHVECLEELFGDILSRLPVQCLLSSKFVSRHWCGLIRCPQFAELHFSQSAEDVLYIVYSCTDAVKTLHLIDGNGVITEVITLPHSENLSSLRMICSYNGLTCFTNYPWYIHSRRIQASEEDLKIYICNPATHETRALPIGSPSEAELSMGVAFGPGASEYKVFRFFSSNFDDNSEELNPECEIFSSSTGAWKGICRVQQSPLGAHHIFCNGKVYWFMAGEEDRETVEDVLSVDMEGNFKTIELPDDTTDWSFLIDLDGYLSFVVVNCNDRLYMKIPDCLTYMSTFFFCHIFAFKLSWRLTLAAMPISVMFMAPGLVFGKILIGLVMKGIEAYGVAGGLAEQAISSVRTVYSYVGENQTLNRFSTVLQTVTELGIKVGLVKGLLMGSMGIIFIGWGFQAWVGTYLVTQKGEDGEHVFVAGSNVLMGGIILALFGATLKGPMKESIKQSYVSGASLFSPQFFNTATTALAYWYGGRLLVDRLITPKELFQAFLILLFTACIIADTGSMSSDPSKGNSAIQSVFAMLDRKSKIDPNNQWGLEIKRRIKGRVEFRNVFFSYPTRPDQMILKGLTLKIDAGKTVALVGGIGSGKSTIIGLIERFYDPMKGMLCLAHTFIKRAASLANAHEFISGMDNGFDTYCGERGVQLSGGQKQRIATARAILKDPSILLLDEATSALDSVSEKAVQEALEKMMASRTCIVIAHQLSTIQKVNSIAVIQNGKVAEQGSHNELISLGSNGAYYNLIKLQTGSPPPR</sequence>
<keyword evidence="2 7" id="KW-0812">Transmembrane</keyword>
<dbReference type="InterPro" id="IPR027417">
    <property type="entry name" value="P-loop_NTPase"/>
</dbReference>
<feature type="transmembrane region" description="Helical" evidence="7">
    <location>
        <begin position="298"/>
        <end position="317"/>
    </location>
</feature>
<evidence type="ECO:0000313" key="11">
    <source>
        <dbReference type="Proteomes" id="UP000315295"/>
    </source>
</evidence>
<dbReference type="Pfam" id="PF00664">
    <property type="entry name" value="ABC_membrane"/>
    <property type="match status" value="1"/>
</dbReference>
<feature type="domain" description="ABC transporter" evidence="8">
    <location>
        <begin position="568"/>
        <end position="762"/>
    </location>
</feature>
<dbReference type="GO" id="GO:0005524">
    <property type="term" value="F:ATP binding"/>
    <property type="evidence" value="ECO:0007669"/>
    <property type="project" value="UniProtKB-KW"/>
</dbReference>
<dbReference type="NCBIfam" id="TIGR01640">
    <property type="entry name" value="F_box_assoc_1"/>
    <property type="match status" value="1"/>
</dbReference>
<feature type="domain" description="ABC transmembrane type-1" evidence="9">
    <location>
        <begin position="310"/>
        <end position="427"/>
    </location>
</feature>
<dbReference type="InterPro" id="IPR013187">
    <property type="entry name" value="F-box-assoc_dom_typ3"/>
</dbReference>
<dbReference type="GO" id="GO:0005886">
    <property type="term" value="C:plasma membrane"/>
    <property type="evidence" value="ECO:0007669"/>
    <property type="project" value="TreeGrafter"/>
</dbReference>
<dbReference type="GO" id="GO:0016887">
    <property type="term" value="F:ATP hydrolysis activity"/>
    <property type="evidence" value="ECO:0007669"/>
    <property type="project" value="InterPro"/>
</dbReference>
<comment type="caution">
    <text evidence="10">The sequence shown here is derived from an EMBL/GenBank/DDBJ whole genome shotgun (WGS) entry which is preliminary data.</text>
</comment>
<evidence type="ECO:0000259" key="9">
    <source>
        <dbReference type="PROSITE" id="PS50929"/>
    </source>
</evidence>
<evidence type="ECO:0000256" key="5">
    <source>
        <dbReference type="ARBA" id="ARBA00022989"/>
    </source>
</evidence>
<dbReference type="EMBL" id="VIEB01000306">
    <property type="protein sequence ID" value="TQD95763.1"/>
    <property type="molecule type" value="Genomic_DNA"/>
</dbReference>
<proteinExistence type="predicted"/>
<dbReference type="Pfam" id="PF00005">
    <property type="entry name" value="ABC_tran"/>
    <property type="match status" value="2"/>
</dbReference>
<evidence type="ECO:0000256" key="7">
    <source>
        <dbReference type="SAM" id="Phobius"/>
    </source>
</evidence>
<feature type="transmembrane region" description="Helical" evidence="7">
    <location>
        <begin position="468"/>
        <end position="491"/>
    </location>
</feature>
<evidence type="ECO:0000256" key="4">
    <source>
        <dbReference type="ARBA" id="ARBA00022840"/>
    </source>
</evidence>
<dbReference type="Gene3D" id="3.40.50.300">
    <property type="entry name" value="P-loop containing nucleotide triphosphate hydrolases"/>
    <property type="match status" value="2"/>
</dbReference>
<dbReference type="Pfam" id="PF08268">
    <property type="entry name" value="FBA_3"/>
    <property type="match status" value="1"/>
</dbReference>
<accession>A0A540MAJ2</accession>
<dbReference type="SUPFAM" id="SSF90123">
    <property type="entry name" value="ABC transporter transmembrane region"/>
    <property type="match status" value="2"/>
</dbReference>
<evidence type="ECO:0000256" key="2">
    <source>
        <dbReference type="ARBA" id="ARBA00022692"/>
    </source>
</evidence>
<organism evidence="10 11">
    <name type="scientific">Malus baccata</name>
    <name type="common">Siberian crab apple</name>
    <name type="synonym">Pyrus baccata</name>
    <dbReference type="NCBI Taxonomy" id="106549"/>
    <lineage>
        <taxon>Eukaryota</taxon>
        <taxon>Viridiplantae</taxon>
        <taxon>Streptophyta</taxon>
        <taxon>Embryophyta</taxon>
        <taxon>Tracheophyta</taxon>
        <taxon>Spermatophyta</taxon>
        <taxon>Magnoliopsida</taxon>
        <taxon>eudicotyledons</taxon>
        <taxon>Gunneridae</taxon>
        <taxon>Pentapetalae</taxon>
        <taxon>rosids</taxon>
        <taxon>fabids</taxon>
        <taxon>Rosales</taxon>
        <taxon>Rosaceae</taxon>
        <taxon>Amygdaloideae</taxon>
        <taxon>Maleae</taxon>
        <taxon>Malus</taxon>
    </lineage>
</organism>
<dbReference type="InterPro" id="IPR036640">
    <property type="entry name" value="ABC1_TM_sf"/>
</dbReference>
<dbReference type="InterPro" id="IPR003593">
    <property type="entry name" value="AAA+_ATPase"/>
</dbReference>
<dbReference type="InterPro" id="IPR017451">
    <property type="entry name" value="F-box-assoc_interact_dom"/>
</dbReference>
<dbReference type="PANTHER" id="PTHR24222">
    <property type="entry name" value="ABC TRANSPORTER B FAMILY"/>
    <property type="match status" value="1"/>
</dbReference>
<gene>
    <name evidence="10" type="ORF">C1H46_018602</name>
</gene>
<dbReference type="AlphaFoldDB" id="A0A540MAJ2"/>
<comment type="subcellular location">
    <subcellularLocation>
        <location evidence="1">Membrane</location>
        <topology evidence="1">Multi-pass membrane protein</topology>
    </subcellularLocation>
</comment>
<dbReference type="GO" id="GO:0140359">
    <property type="term" value="F:ABC-type transporter activity"/>
    <property type="evidence" value="ECO:0007669"/>
    <property type="project" value="InterPro"/>
</dbReference>
<evidence type="ECO:0000256" key="6">
    <source>
        <dbReference type="ARBA" id="ARBA00023136"/>
    </source>
</evidence>
<name>A0A540MAJ2_MALBA</name>
<dbReference type="SMART" id="SM00382">
    <property type="entry name" value="AAA"/>
    <property type="match status" value="1"/>
</dbReference>
<dbReference type="InterPro" id="IPR036047">
    <property type="entry name" value="F-box-like_dom_sf"/>
</dbReference>
<dbReference type="PANTHER" id="PTHR24222:SF48">
    <property type="entry name" value="ABC TRANSPORTER B FAMILY MEMBER 15"/>
    <property type="match status" value="1"/>
</dbReference>
<dbReference type="InterPro" id="IPR039421">
    <property type="entry name" value="Type_1_exporter"/>
</dbReference>
<keyword evidence="3" id="KW-0547">Nucleotide-binding</keyword>
<dbReference type="InterPro" id="IPR011527">
    <property type="entry name" value="ABC1_TM_dom"/>
</dbReference>
<protein>
    <recommendedName>
        <fullName evidence="12">ABC transporter domain-containing protein</fullName>
    </recommendedName>
</protein>
<dbReference type="PROSITE" id="PS50929">
    <property type="entry name" value="ABC_TM1F"/>
    <property type="match status" value="1"/>
</dbReference>
<keyword evidence="11" id="KW-1185">Reference proteome</keyword>
<dbReference type="Proteomes" id="UP000315295">
    <property type="component" value="Unassembled WGS sequence"/>
</dbReference>
<feature type="transmembrane region" description="Helical" evidence="7">
    <location>
        <begin position="436"/>
        <end position="456"/>
    </location>
</feature>
<evidence type="ECO:0000256" key="3">
    <source>
        <dbReference type="ARBA" id="ARBA00022741"/>
    </source>
</evidence>
<feature type="transmembrane region" description="Helical" evidence="7">
    <location>
        <begin position="402"/>
        <end position="424"/>
    </location>
</feature>
<evidence type="ECO:0000259" key="8">
    <source>
        <dbReference type="PROSITE" id="PS50893"/>
    </source>
</evidence>
<dbReference type="STRING" id="106549.A0A540MAJ2"/>
<dbReference type="PROSITE" id="PS50893">
    <property type="entry name" value="ABC_TRANSPORTER_2"/>
    <property type="match status" value="1"/>
</dbReference>
<evidence type="ECO:0000256" key="1">
    <source>
        <dbReference type="ARBA" id="ARBA00004141"/>
    </source>
</evidence>